<dbReference type="EMBL" id="JAVFKN010000001">
    <property type="protein sequence ID" value="MDQ5766899.1"/>
    <property type="molecule type" value="Genomic_DNA"/>
</dbReference>
<organism evidence="1 2">
    <name type="scientific">Thiothrix subterranea</name>
    <dbReference type="NCBI Taxonomy" id="2735563"/>
    <lineage>
        <taxon>Bacteria</taxon>
        <taxon>Pseudomonadati</taxon>
        <taxon>Pseudomonadota</taxon>
        <taxon>Gammaproteobacteria</taxon>
        <taxon>Thiotrichales</taxon>
        <taxon>Thiotrichaceae</taxon>
        <taxon>Thiothrix</taxon>
    </lineage>
</organism>
<dbReference type="InterPro" id="IPR036440">
    <property type="entry name" value="Peptidase_C15-like_sf"/>
</dbReference>
<accession>A0ABU0Y3F4</accession>
<name>A0ABU0Y3F4_9GAMM</name>
<reference evidence="1 2" key="1">
    <citation type="submission" date="2023-08" db="EMBL/GenBank/DDBJ databases">
        <title>New molecular markers tilS and rpoB for phylogenetic and monitoring studies of the genus Thiothrix biodiversity.</title>
        <authorList>
            <person name="Ravin N.V."/>
            <person name="Smolyakov D."/>
            <person name="Markov N.D."/>
            <person name="Beletsky A.V."/>
            <person name="Mardanov A.V."/>
            <person name="Rudenko T.S."/>
            <person name="Grabovich M.Y."/>
        </authorList>
    </citation>
    <scope>NUCLEOTIDE SEQUENCE [LARGE SCALE GENOMIC DNA]</scope>
    <source>
        <strain evidence="1 2">H33</strain>
    </source>
</reference>
<proteinExistence type="predicted"/>
<dbReference type="Gene3D" id="3.40.630.20">
    <property type="entry name" value="Peptidase C15, pyroglutamyl peptidase I-like"/>
    <property type="match status" value="1"/>
</dbReference>
<gene>
    <name evidence="1" type="ORF">RCC75_00040</name>
</gene>
<dbReference type="RefSeq" id="WP_308133149.1">
    <property type="nucleotide sequence ID" value="NZ_CP133197.1"/>
</dbReference>
<evidence type="ECO:0000313" key="1">
    <source>
        <dbReference type="EMBL" id="MDQ5766899.1"/>
    </source>
</evidence>
<keyword evidence="2" id="KW-1185">Reference proteome</keyword>
<dbReference type="SUPFAM" id="SSF53182">
    <property type="entry name" value="Pyrrolidone carboxyl peptidase (pyroglutamate aminopeptidase)"/>
    <property type="match status" value="1"/>
</dbReference>
<evidence type="ECO:0000313" key="2">
    <source>
        <dbReference type="Proteomes" id="UP001223336"/>
    </source>
</evidence>
<evidence type="ECO:0008006" key="3">
    <source>
        <dbReference type="Google" id="ProtNLM"/>
    </source>
</evidence>
<sequence length="216" mass="24041">MMQYNIWLMPYGNFCGDDHNSTWGVAVKIAEKLKSFSTADKTYNCRIKRVGVNIYDADDAFDEVEFLEKSGQLNIHAVIALGTGGPDQLFNFEHTGIANGNTISDSYDLYGRAISTPLREYADNLSDTVAGWYFDDSIRHLVQKIESAGGQRSESTGAGDYLCAYMTEKLAASSVLSNKSFFIHIKDFDSAKDESGRNRAGQLIAGFVDRFCQKQY</sequence>
<protein>
    <recommendedName>
        <fullName evidence="3">Nucleoside phosphorylase domain-containing protein</fullName>
    </recommendedName>
</protein>
<comment type="caution">
    <text evidence="1">The sequence shown here is derived from an EMBL/GenBank/DDBJ whole genome shotgun (WGS) entry which is preliminary data.</text>
</comment>
<dbReference type="Proteomes" id="UP001223336">
    <property type="component" value="Unassembled WGS sequence"/>
</dbReference>